<dbReference type="Proteomes" id="UP001293791">
    <property type="component" value="Unassembled WGS sequence"/>
</dbReference>
<organism evidence="1 2">
    <name type="scientific">Candidatus Cyrtobacter comes</name>
    <dbReference type="NCBI Taxonomy" id="675776"/>
    <lineage>
        <taxon>Bacteria</taxon>
        <taxon>Pseudomonadati</taxon>
        <taxon>Pseudomonadota</taxon>
        <taxon>Alphaproteobacteria</taxon>
        <taxon>Rickettsiales</taxon>
        <taxon>Candidatus Midichloriaceae</taxon>
        <taxon>Candidatus Cyrtobacter</taxon>
    </lineage>
</organism>
<sequence length="105" mass="12010">MKKFTVKFLSTELNLESDHPEKVKDFAQSISDQVLEIKAKKPGLGDLKALFLSALLIRQELEGMKSIIKELELIKSNRDVIEEIFMSDLNFINDEVEKCIKNLKG</sequence>
<dbReference type="EMBL" id="JARGYT010000018">
    <property type="protein sequence ID" value="MDZ5762067.1"/>
    <property type="molecule type" value="Genomic_DNA"/>
</dbReference>
<evidence type="ECO:0000313" key="2">
    <source>
        <dbReference type="Proteomes" id="UP001293791"/>
    </source>
</evidence>
<evidence type="ECO:0008006" key="3">
    <source>
        <dbReference type="Google" id="ProtNLM"/>
    </source>
</evidence>
<gene>
    <name evidence="1" type="ORF">Cyrtocomes_00434</name>
</gene>
<keyword evidence="2" id="KW-1185">Reference proteome</keyword>
<dbReference type="SUPFAM" id="SSF102829">
    <property type="entry name" value="Cell division protein ZapA-like"/>
    <property type="match status" value="1"/>
</dbReference>
<name>A0ABU5L7P8_9RICK</name>
<comment type="caution">
    <text evidence="1">The sequence shown here is derived from an EMBL/GenBank/DDBJ whole genome shotgun (WGS) entry which is preliminary data.</text>
</comment>
<proteinExistence type="predicted"/>
<dbReference type="InterPro" id="IPR036192">
    <property type="entry name" value="Cell_div_ZapA-like_sf"/>
</dbReference>
<reference evidence="1 2" key="1">
    <citation type="submission" date="2023-02" db="EMBL/GenBank/DDBJ databases">
        <title>Host association and intracellularity evolved multiple times independently in the Rickettsiales.</title>
        <authorList>
            <person name="Castelli M."/>
            <person name="Nardi T."/>
            <person name="Gammuto L."/>
            <person name="Bellinzona G."/>
            <person name="Sabaneyeva E."/>
            <person name="Potekhin A."/>
            <person name="Serra V."/>
            <person name="Petroni G."/>
            <person name="Sassera D."/>
        </authorList>
    </citation>
    <scope>NUCLEOTIDE SEQUENCE [LARGE SCALE GENOMIC DNA]</scope>
    <source>
        <strain evidence="1 2">BOD18</strain>
    </source>
</reference>
<dbReference type="RefSeq" id="WP_322497554.1">
    <property type="nucleotide sequence ID" value="NZ_JARGYT010000018.1"/>
</dbReference>
<accession>A0ABU5L7P8</accession>
<evidence type="ECO:0000313" key="1">
    <source>
        <dbReference type="EMBL" id="MDZ5762067.1"/>
    </source>
</evidence>
<protein>
    <recommendedName>
        <fullName evidence="3">Cell division protein ZapA</fullName>
    </recommendedName>
</protein>